<evidence type="ECO:0000313" key="2">
    <source>
        <dbReference type="EMBL" id="EYB11112.1"/>
    </source>
</evidence>
<proteinExistence type="predicted"/>
<accession>A0AB73APR3</accession>
<evidence type="ECO:0000256" key="1">
    <source>
        <dbReference type="SAM" id="Phobius"/>
    </source>
</evidence>
<gene>
    <name evidence="2" type="ORF">M119_0645</name>
</gene>
<keyword evidence="1" id="KW-0812">Transmembrane</keyword>
<dbReference type="Proteomes" id="UP000021175">
    <property type="component" value="Unassembled WGS sequence"/>
</dbReference>
<feature type="transmembrane region" description="Helical" evidence="1">
    <location>
        <begin position="20"/>
        <end position="39"/>
    </location>
</feature>
<keyword evidence="1" id="KW-0472">Membrane</keyword>
<protein>
    <submittedName>
        <fullName evidence="2">Uncharacterized protein</fullName>
    </submittedName>
</protein>
<evidence type="ECO:0000313" key="3">
    <source>
        <dbReference type="Proteomes" id="UP000021175"/>
    </source>
</evidence>
<comment type="caution">
    <text evidence="2">The sequence shown here is derived from an EMBL/GenBank/DDBJ whole genome shotgun (WGS) entry which is preliminary data.</text>
</comment>
<dbReference type="EMBL" id="JGEU01000030">
    <property type="protein sequence ID" value="EYB11112.1"/>
    <property type="molecule type" value="Genomic_DNA"/>
</dbReference>
<name>A0AB73APR3_BACFG</name>
<keyword evidence="1" id="KW-1133">Transmembrane helix</keyword>
<sequence>MENSLNGDSPIKKNKVRSVWSGIEYITLYTLAFFIPLLLNRV</sequence>
<dbReference type="AlphaFoldDB" id="A0AB73APR3"/>
<organism evidence="2 3">
    <name type="scientific">Bacteroides fragilis str. 3783N1-6</name>
    <dbReference type="NCBI Taxonomy" id="1339310"/>
    <lineage>
        <taxon>Bacteria</taxon>
        <taxon>Pseudomonadati</taxon>
        <taxon>Bacteroidota</taxon>
        <taxon>Bacteroidia</taxon>
        <taxon>Bacteroidales</taxon>
        <taxon>Bacteroidaceae</taxon>
        <taxon>Bacteroides</taxon>
    </lineage>
</organism>
<reference evidence="2 3" key="1">
    <citation type="submission" date="2014-02" db="EMBL/GenBank/DDBJ databases">
        <authorList>
            <person name="Sears C."/>
            <person name="Carroll K."/>
            <person name="Sack B.R."/>
            <person name="Qadri F."/>
            <person name="Myers L.L."/>
            <person name="Chung G.-T."/>
            <person name="Escheverria P."/>
            <person name="Fraser C.M."/>
            <person name="Sadzewicz L."/>
            <person name="Shefchek K.A."/>
            <person name="Tallon L."/>
            <person name="Das S.P."/>
            <person name="Daugherty S."/>
            <person name="Mongodin E.F."/>
        </authorList>
    </citation>
    <scope>NUCLEOTIDE SEQUENCE [LARGE SCALE GENOMIC DNA]</scope>
    <source>
        <strain evidence="2 3">3783N1-6</strain>
    </source>
</reference>